<proteinExistence type="predicted"/>
<evidence type="ECO:0000256" key="1">
    <source>
        <dbReference type="SAM" id="Phobius"/>
    </source>
</evidence>
<dbReference type="Proteomes" id="UP000886817">
    <property type="component" value="Unassembled WGS sequence"/>
</dbReference>
<gene>
    <name evidence="2" type="ORF">IAA45_10270</name>
</gene>
<accession>A0A9D1WJ05</accession>
<dbReference type="InterPro" id="IPR005562">
    <property type="entry name" value="SpoVA"/>
</dbReference>
<dbReference type="PANTHER" id="PTHR38450:SF2">
    <property type="entry name" value="STAGE V SPORULATION PROTEIN AEB"/>
    <property type="match status" value="1"/>
</dbReference>
<reference evidence="2" key="1">
    <citation type="journal article" date="2021" name="PeerJ">
        <title>Extensive microbial diversity within the chicken gut microbiome revealed by metagenomics and culture.</title>
        <authorList>
            <person name="Gilroy R."/>
            <person name="Ravi A."/>
            <person name="Getino M."/>
            <person name="Pursley I."/>
            <person name="Horton D.L."/>
            <person name="Alikhan N.F."/>
            <person name="Baker D."/>
            <person name="Gharbi K."/>
            <person name="Hall N."/>
            <person name="Watson M."/>
            <person name="Adriaenssens E.M."/>
            <person name="Foster-Nyarko E."/>
            <person name="Jarju S."/>
            <person name="Secka A."/>
            <person name="Antonio M."/>
            <person name="Oren A."/>
            <person name="Chaudhuri R.R."/>
            <person name="La Ragione R."/>
            <person name="Hildebrand F."/>
            <person name="Pallen M.J."/>
        </authorList>
    </citation>
    <scope>NUCLEOTIDE SEQUENCE</scope>
    <source>
        <strain evidence="2">ChiSjej1B19-8411</strain>
    </source>
</reference>
<dbReference type="Pfam" id="PF03862">
    <property type="entry name" value="SpoVAC_SpoVAEB"/>
    <property type="match status" value="1"/>
</dbReference>
<keyword evidence="1" id="KW-0812">Transmembrane</keyword>
<feature type="transmembrane region" description="Helical" evidence="1">
    <location>
        <begin position="31"/>
        <end position="48"/>
    </location>
</feature>
<dbReference type="PANTHER" id="PTHR38450">
    <property type="entry name" value="STAGE V SPORULATION PROTEIN AC-RELATED"/>
    <property type="match status" value="1"/>
</dbReference>
<dbReference type="AlphaFoldDB" id="A0A9D1WJ05"/>
<dbReference type="EMBL" id="DXEX01000218">
    <property type="protein sequence ID" value="HIX60080.1"/>
    <property type="molecule type" value="Genomic_DNA"/>
</dbReference>
<comment type="caution">
    <text evidence="2">The sequence shown here is derived from an EMBL/GenBank/DDBJ whole genome shotgun (WGS) entry which is preliminary data.</text>
</comment>
<protein>
    <submittedName>
        <fullName evidence="2">SpoVA/SpoVAEb family sporulation membrane protein</fullName>
    </submittedName>
</protein>
<sequence>MDYLNAFWVGGLICALVQILVDRTKLMPGRIMVLLVCSGVVLSAVGIFEPLQKYAGAGVSVPLLGFGNVLWQGMKKAIDAHGFLGLFMGGFTACAVGVSAALIFSYIASLLTQPKMKE</sequence>
<organism evidence="2 3">
    <name type="scientific">Candidatus Blautia gallistercoris</name>
    <dbReference type="NCBI Taxonomy" id="2838490"/>
    <lineage>
        <taxon>Bacteria</taxon>
        <taxon>Bacillati</taxon>
        <taxon>Bacillota</taxon>
        <taxon>Clostridia</taxon>
        <taxon>Lachnospirales</taxon>
        <taxon>Lachnospiraceae</taxon>
        <taxon>Blautia</taxon>
    </lineage>
</organism>
<keyword evidence="1" id="KW-1133">Transmembrane helix</keyword>
<reference evidence="2" key="2">
    <citation type="submission" date="2021-04" db="EMBL/GenBank/DDBJ databases">
        <authorList>
            <person name="Gilroy R."/>
        </authorList>
    </citation>
    <scope>NUCLEOTIDE SEQUENCE</scope>
    <source>
        <strain evidence="2">ChiSjej1B19-8411</strain>
    </source>
</reference>
<evidence type="ECO:0000313" key="3">
    <source>
        <dbReference type="Proteomes" id="UP000886817"/>
    </source>
</evidence>
<feature type="transmembrane region" description="Helical" evidence="1">
    <location>
        <begin position="83"/>
        <end position="108"/>
    </location>
</feature>
<keyword evidence="1" id="KW-0472">Membrane</keyword>
<feature type="transmembrane region" description="Helical" evidence="1">
    <location>
        <begin position="6"/>
        <end position="24"/>
    </location>
</feature>
<feature type="transmembrane region" description="Helical" evidence="1">
    <location>
        <begin position="54"/>
        <end position="71"/>
    </location>
</feature>
<name>A0A9D1WJ05_9FIRM</name>
<evidence type="ECO:0000313" key="2">
    <source>
        <dbReference type="EMBL" id="HIX60080.1"/>
    </source>
</evidence>